<dbReference type="PIRSF" id="PIRSF037290">
    <property type="entry name" value="UCP037290"/>
    <property type="match status" value="1"/>
</dbReference>
<dbReference type="Proteomes" id="UP000318349">
    <property type="component" value="Unassembled WGS sequence"/>
</dbReference>
<dbReference type="EMBL" id="VMNI01000021">
    <property type="protein sequence ID" value="TVO72263.1"/>
    <property type="molecule type" value="Genomic_DNA"/>
</dbReference>
<evidence type="ECO:0000313" key="2">
    <source>
        <dbReference type="Proteomes" id="UP000318349"/>
    </source>
</evidence>
<accession>A0A557R5U5</accession>
<dbReference type="NCBIfam" id="NF033429">
    <property type="entry name" value="ImuA_translesion"/>
    <property type="match status" value="1"/>
</dbReference>
<comment type="caution">
    <text evidence="1">The sequence shown here is derived from an EMBL/GenBank/DDBJ whole genome shotgun (WGS) entry which is preliminary data.</text>
</comment>
<proteinExistence type="predicted"/>
<dbReference type="SUPFAM" id="SSF52540">
    <property type="entry name" value="P-loop containing nucleoside triphosphate hydrolases"/>
    <property type="match status" value="1"/>
</dbReference>
<dbReference type="InterPro" id="IPR017166">
    <property type="entry name" value="UCP037290"/>
</dbReference>
<dbReference type="Gene3D" id="3.40.50.300">
    <property type="entry name" value="P-loop containing nucleotide triphosphate hydrolases"/>
    <property type="match status" value="1"/>
</dbReference>
<evidence type="ECO:0000313" key="1">
    <source>
        <dbReference type="EMBL" id="TVO72263.1"/>
    </source>
</evidence>
<dbReference type="AlphaFoldDB" id="A0A557R5U5"/>
<gene>
    <name evidence="1" type="primary">imuA</name>
    <name evidence="1" type="ORF">FHP89_18455</name>
</gene>
<sequence length="233" mass="24584">MSATPAALDDLLQRADLWRGGACAHHAEAALGSGFAALDAVLPDGGWPCGGLTEILSGGLGIGELSLFLPALRQLDADAGWIVIVAPPAQVHAPAWQSLGLPLSRLLVVEAEGADAAWACEQLLGSGALAALLVWLPTADARSLRRLQLASSGTRCLSLVFRPERVANQPSPAPLRIALRGSNTGLQLDILKRRGPPLAQPISLAIERPLPWSRLVRRVRPAEPVPRREPHVA</sequence>
<dbReference type="InterPro" id="IPR047610">
    <property type="entry name" value="ImuA_translesion"/>
</dbReference>
<reference evidence="1 2" key="1">
    <citation type="submission" date="2019-07" db="EMBL/GenBank/DDBJ databases">
        <title>The pathways for chlorine oxyanion respiration interact through the shared metabolite chlorate.</title>
        <authorList>
            <person name="Barnum T.P."/>
            <person name="Cheng Y."/>
            <person name="Hill K.A."/>
            <person name="Lucas L.N."/>
            <person name="Carlson H.K."/>
            <person name="Coates J.D."/>
        </authorList>
    </citation>
    <scope>NUCLEOTIDE SEQUENCE [LARGE SCALE GENOMIC DNA]</scope>
    <source>
        <strain evidence="1 2">SFB-1</strain>
    </source>
</reference>
<protein>
    <submittedName>
        <fullName evidence="1">Translesion DNA synthesis-associated protein ImuA</fullName>
    </submittedName>
</protein>
<organism evidence="1 2">
    <name type="scientific">Denitromonas halophila</name>
    <dbReference type="NCBI Taxonomy" id="1629404"/>
    <lineage>
        <taxon>Bacteria</taxon>
        <taxon>Pseudomonadati</taxon>
        <taxon>Pseudomonadota</taxon>
        <taxon>Betaproteobacteria</taxon>
        <taxon>Rhodocyclales</taxon>
        <taxon>Zoogloeaceae</taxon>
        <taxon>Denitromonas</taxon>
    </lineage>
</organism>
<name>A0A557R5U5_9RHOO</name>
<dbReference type="InterPro" id="IPR027417">
    <property type="entry name" value="P-loop_NTPase"/>
</dbReference>